<accession>A0A143PI72</accession>
<dbReference type="STRING" id="1855912.LuPra_01441"/>
<dbReference type="OrthoDB" id="122890at2"/>
<name>A0A143PI72_LUTPR</name>
<dbReference type="Gene3D" id="1.10.1470.10">
    <property type="entry name" value="YjbJ"/>
    <property type="match status" value="1"/>
</dbReference>
<dbReference type="SUPFAM" id="SSF69047">
    <property type="entry name" value="Hypothetical protein YjbJ"/>
    <property type="match status" value="1"/>
</dbReference>
<comment type="similarity">
    <text evidence="1">Belongs to the UPF0337 (CsbD) family.</text>
</comment>
<evidence type="ECO:0000256" key="1">
    <source>
        <dbReference type="ARBA" id="ARBA00009129"/>
    </source>
</evidence>
<evidence type="ECO:0000259" key="2">
    <source>
        <dbReference type="Pfam" id="PF05532"/>
    </source>
</evidence>
<proteinExistence type="inferred from homology"/>
<gene>
    <name evidence="3" type="ORF">LuPra_01441</name>
</gene>
<evidence type="ECO:0000313" key="4">
    <source>
        <dbReference type="Proteomes" id="UP000076079"/>
    </source>
</evidence>
<keyword evidence="4" id="KW-1185">Reference proteome</keyword>
<reference evidence="4" key="2">
    <citation type="submission" date="2016-04" db="EMBL/GenBank/DDBJ databases">
        <title>First Complete Genome Sequence of a Subdivision 6 Acidobacterium.</title>
        <authorList>
            <person name="Huang S."/>
            <person name="Vieira S."/>
            <person name="Bunk B."/>
            <person name="Riedel T."/>
            <person name="Sproeer C."/>
            <person name="Overmann J."/>
        </authorList>
    </citation>
    <scope>NUCLEOTIDE SEQUENCE [LARGE SCALE GENOMIC DNA]</scope>
    <source>
        <strain evidence="4">DSM 100886 HEG_-6_39</strain>
    </source>
</reference>
<feature type="domain" description="CsbD-like" evidence="2">
    <location>
        <begin position="4"/>
        <end position="52"/>
    </location>
</feature>
<dbReference type="AlphaFoldDB" id="A0A143PI72"/>
<sequence>MNNDEIKGKVEQAKGKTKQVIGNAAGDQRLYDEGVADEASGDVREGYGKVKRNIGEAIEDVGESIKK</sequence>
<reference evidence="3 4" key="1">
    <citation type="journal article" date="2016" name="Genome Announc.">
        <title>First Complete Genome Sequence of a Subdivision 6 Acidobacterium Strain.</title>
        <authorList>
            <person name="Huang S."/>
            <person name="Vieira S."/>
            <person name="Bunk B."/>
            <person name="Riedel T."/>
            <person name="Sproer C."/>
            <person name="Overmann J."/>
        </authorList>
    </citation>
    <scope>NUCLEOTIDE SEQUENCE [LARGE SCALE GENOMIC DNA]</scope>
    <source>
        <strain evidence="4">DSM 100886 HEG_-6_39</strain>
    </source>
</reference>
<dbReference type="Pfam" id="PF05532">
    <property type="entry name" value="CsbD"/>
    <property type="match status" value="1"/>
</dbReference>
<dbReference type="KEGG" id="abac:LuPra_01441"/>
<protein>
    <submittedName>
        <fullName evidence="3">CsbD-like protein</fullName>
    </submittedName>
</protein>
<evidence type="ECO:0000313" key="3">
    <source>
        <dbReference type="EMBL" id="AMY08247.1"/>
    </source>
</evidence>
<dbReference type="EMBL" id="CP015136">
    <property type="protein sequence ID" value="AMY08247.1"/>
    <property type="molecule type" value="Genomic_DNA"/>
</dbReference>
<organism evidence="3 4">
    <name type="scientific">Luteitalea pratensis</name>
    <dbReference type="NCBI Taxonomy" id="1855912"/>
    <lineage>
        <taxon>Bacteria</taxon>
        <taxon>Pseudomonadati</taxon>
        <taxon>Acidobacteriota</taxon>
        <taxon>Vicinamibacteria</taxon>
        <taxon>Vicinamibacterales</taxon>
        <taxon>Vicinamibacteraceae</taxon>
        <taxon>Luteitalea</taxon>
    </lineage>
</organism>
<dbReference type="InterPro" id="IPR008462">
    <property type="entry name" value="CsbD"/>
</dbReference>
<dbReference type="RefSeq" id="WP_110170107.1">
    <property type="nucleotide sequence ID" value="NZ_CP015136.1"/>
</dbReference>
<dbReference type="InterPro" id="IPR036629">
    <property type="entry name" value="YjbJ_sf"/>
</dbReference>
<dbReference type="Proteomes" id="UP000076079">
    <property type="component" value="Chromosome"/>
</dbReference>